<accession>E1IFH1</accession>
<dbReference type="SUPFAM" id="SSF82649">
    <property type="entry name" value="SufE/NifU"/>
    <property type="match status" value="1"/>
</dbReference>
<dbReference type="GO" id="GO:0016226">
    <property type="term" value="P:iron-sulfur cluster assembly"/>
    <property type="evidence" value="ECO:0007669"/>
    <property type="project" value="InterPro"/>
</dbReference>
<dbReference type="Pfam" id="PF01592">
    <property type="entry name" value="NifU_N"/>
    <property type="match status" value="1"/>
</dbReference>
<dbReference type="STRING" id="765420.OSCT_2072"/>
<dbReference type="eggNOG" id="COG0822">
    <property type="taxonomic scope" value="Bacteria"/>
</dbReference>
<sequence>MDRQQIIERLFDHYEHPRHSGTLEDADLVHSGGNPDCGDLLTFYLKINPITERITDLAFEGRGCTISQAGASILSEYLHGAPLTTIEAMDDEEIFDMLGREVVRSRQRCSTLALNTLKAAVLRYRAGR</sequence>
<dbReference type="HOGENOM" id="CLU_079283_4_0_0"/>
<dbReference type="CDD" id="cd06664">
    <property type="entry name" value="IscU_like"/>
    <property type="match status" value="1"/>
</dbReference>
<dbReference type="InterPro" id="IPR002871">
    <property type="entry name" value="NIF_FeS_clus_asmbl_NifU_N"/>
</dbReference>
<gene>
    <name evidence="2" type="ORF">OSCT_2072</name>
</gene>
<evidence type="ECO:0000259" key="1">
    <source>
        <dbReference type="Pfam" id="PF01592"/>
    </source>
</evidence>
<feature type="domain" description="NIF system FeS cluster assembly NifU N-terminal" evidence="1">
    <location>
        <begin position="8"/>
        <end position="126"/>
    </location>
</feature>
<keyword evidence="3" id="KW-1185">Reference proteome</keyword>
<dbReference type="GO" id="GO:0051536">
    <property type="term" value="F:iron-sulfur cluster binding"/>
    <property type="evidence" value="ECO:0007669"/>
    <property type="project" value="InterPro"/>
</dbReference>
<dbReference type="PANTHER" id="PTHR10093">
    <property type="entry name" value="IRON-SULFUR CLUSTER ASSEMBLY ENZYME NIFU HOMOLOG"/>
    <property type="match status" value="1"/>
</dbReference>
<dbReference type="Proteomes" id="UP000054010">
    <property type="component" value="Unassembled WGS sequence"/>
</dbReference>
<dbReference type="GO" id="GO:0005506">
    <property type="term" value="F:iron ion binding"/>
    <property type="evidence" value="ECO:0007669"/>
    <property type="project" value="InterPro"/>
</dbReference>
<comment type="caution">
    <text evidence="2">The sequence shown here is derived from an EMBL/GenBank/DDBJ whole genome shotgun (WGS) entry which is preliminary data.</text>
</comment>
<name>E1IFH1_9CHLR</name>
<dbReference type="Gene3D" id="3.90.1010.10">
    <property type="match status" value="1"/>
</dbReference>
<organism evidence="2 3">
    <name type="scientific">Oscillochloris trichoides DG-6</name>
    <dbReference type="NCBI Taxonomy" id="765420"/>
    <lineage>
        <taxon>Bacteria</taxon>
        <taxon>Bacillati</taxon>
        <taxon>Chloroflexota</taxon>
        <taxon>Chloroflexia</taxon>
        <taxon>Chloroflexales</taxon>
        <taxon>Chloroflexineae</taxon>
        <taxon>Oscillochloridaceae</taxon>
        <taxon>Oscillochloris</taxon>
    </lineage>
</organism>
<reference evidence="2 3" key="1">
    <citation type="journal article" date="2011" name="J. Bacteriol.">
        <title>Draft genome sequence of the anoxygenic filamentous phototrophic bacterium Oscillochloris trichoides subsp. DG-6.</title>
        <authorList>
            <person name="Kuznetsov B.B."/>
            <person name="Ivanovsky R.N."/>
            <person name="Keppen O.I."/>
            <person name="Sukhacheva M.V."/>
            <person name="Bumazhkin B.K."/>
            <person name="Patutina E.O."/>
            <person name="Beletsky A.V."/>
            <person name="Mardanov A.V."/>
            <person name="Baslerov R.V."/>
            <person name="Panteleeva A.N."/>
            <person name="Kolganova T.V."/>
            <person name="Ravin N.V."/>
            <person name="Skryabin K.G."/>
        </authorList>
    </citation>
    <scope>NUCLEOTIDE SEQUENCE [LARGE SCALE GENOMIC DNA]</scope>
    <source>
        <strain evidence="2 3">DG-6</strain>
    </source>
</reference>
<protein>
    <submittedName>
        <fullName evidence="2">NifU family SUF system FeS assembly protein</fullName>
    </submittedName>
</protein>
<dbReference type="EMBL" id="ADVR01000091">
    <property type="protein sequence ID" value="EFO80081.1"/>
    <property type="molecule type" value="Genomic_DNA"/>
</dbReference>
<dbReference type="AlphaFoldDB" id="E1IFH1"/>
<evidence type="ECO:0000313" key="2">
    <source>
        <dbReference type="EMBL" id="EFO80081.1"/>
    </source>
</evidence>
<proteinExistence type="predicted"/>
<dbReference type="OrthoDB" id="9804157at2"/>
<evidence type="ECO:0000313" key="3">
    <source>
        <dbReference type="Proteomes" id="UP000054010"/>
    </source>
</evidence>